<dbReference type="Pfam" id="PF14215">
    <property type="entry name" value="bHLH-MYC_N"/>
    <property type="match status" value="1"/>
</dbReference>
<name>A0A835PWR3_VANPL</name>
<evidence type="ECO:0000313" key="8">
    <source>
        <dbReference type="Proteomes" id="UP000636800"/>
    </source>
</evidence>
<keyword evidence="8" id="KW-1185">Reference proteome</keyword>
<dbReference type="EMBL" id="JADCNL010000011">
    <property type="protein sequence ID" value="KAG0461224.1"/>
    <property type="molecule type" value="Genomic_DNA"/>
</dbReference>
<keyword evidence="1 4" id="KW-0805">Transcription regulation</keyword>
<dbReference type="GO" id="GO:0005634">
    <property type="term" value="C:nucleus"/>
    <property type="evidence" value="ECO:0007669"/>
    <property type="project" value="UniProtKB-SubCell"/>
</dbReference>
<evidence type="ECO:0000313" key="6">
    <source>
        <dbReference type="EMBL" id="KAG0461224.1"/>
    </source>
</evidence>
<dbReference type="AlphaFoldDB" id="A0A835PWR3"/>
<evidence type="ECO:0000259" key="5">
    <source>
        <dbReference type="Pfam" id="PF14215"/>
    </source>
</evidence>
<evidence type="ECO:0000256" key="4">
    <source>
        <dbReference type="RuleBase" id="RU369104"/>
    </source>
</evidence>
<sequence length="395" mass="43122">MKMEIVNSAAGGGVWSEDERTVAAAVLGHQAFEYLSMCRVSADSLVTAVGGDVNLQNKLVDLVESPGGSEWSFAIFWQISRSKSGDMVLGWGDGHLRETREGEGEVGTEGREGAVYDAHQKMRKRVLQKLHVLYGGSDDDNYALQLDRVTDAEMFFLASMYFAFPQGEGAPGRVLLCGKHVWASAADYCVRAFLARAAGFKTIVLIPFETGVLELGSVNHIPESFKTVQMVRFLFGKKGDMDGGENKEGNVPISHLGFTVRSEETPKIFGRDLNIGRPEFSIAKLEEMPSEIHPCNGSLSANKKALFWNQARSFGSQLHKFRHGASMVGGVLEPNRQSFKYHNNGMMEDTRPQFQLQRPLQPQLAVGTTSPPTTQIDFSSGASSGAAAALADLEH</sequence>
<organism evidence="6 8">
    <name type="scientific">Vanilla planifolia</name>
    <name type="common">Vanilla</name>
    <dbReference type="NCBI Taxonomy" id="51239"/>
    <lineage>
        <taxon>Eukaryota</taxon>
        <taxon>Viridiplantae</taxon>
        <taxon>Streptophyta</taxon>
        <taxon>Embryophyta</taxon>
        <taxon>Tracheophyta</taxon>
        <taxon>Spermatophyta</taxon>
        <taxon>Magnoliopsida</taxon>
        <taxon>Liliopsida</taxon>
        <taxon>Asparagales</taxon>
        <taxon>Orchidaceae</taxon>
        <taxon>Vanilloideae</taxon>
        <taxon>Vanilleae</taxon>
        <taxon>Vanilla</taxon>
    </lineage>
</organism>
<dbReference type="InterPro" id="IPR045084">
    <property type="entry name" value="AIB/MYC-like"/>
</dbReference>
<dbReference type="OrthoDB" id="677168at2759"/>
<proteinExistence type="predicted"/>
<evidence type="ECO:0000256" key="1">
    <source>
        <dbReference type="ARBA" id="ARBA00023015"/>
    </source>
</evidence>
<dbReference type="PANTHER" id="PTHR11514">
    <property type="entry name" value="MYC"/>
    <property type="match status" value="1"/>
</dbReference>
<dbReference type="PANTHER" id="PTHR11514:SF139">
    <property type="entry name" value="TRANSCRIPTION FACTOR"/>
    <property type="match status" value="1"/>
</dbReference>
<dbReference type="GO" id="GO:0003700">
    <property type="term" value="F:DNA-binding transcription factor activity"/>
    <property type="evidence" value="ECO:0007669"/>
    <property type="project" value="InterPro"/>
</dbReference>
<evidence type="ECO:0000256" key="2">
    <source>
        <dbReference type="ARBA" id="ARBA00023163"/>
    </source>
</evidence>
<dbReference type="Proteomes" id="UP000636800">
    <property type="component" value="Chromosome 11"/>
</dbReference>
<protein>
    <recommendedName>
        <fullName evidence="4">Transcription factor</fullName>
        <shortName evidence="4">bHLH transcription factor</shortName>
    </recommendedName>
    <alternativeName>
        <fullName evidence="4">Basic helix-loop-helix protein</fullName>
    </alternativeName>
</protein>
<dbReference type="Proteomes" id="UP000639772">
    <property type="component" value="Chromosome 11"/>
</dbReference>
<evidence type="ECO:0000313" key="9">
    <source>
        <dbReference type="Proteomes" id="UP000639772"/>
    </source>
</evidence>
<dbReference type="InterPro" id="IPR025610">
    <property type="entry name" value="MYC/MYB_N"/>
</dbReference>
<evidence type="ECO:0000313" key="7">
    <source>
        <dbReference type="EMBL" id="KAG0462688.1"/>
    </source>
</evidence>
<reference evidence="8 9" key="1">
    <citation type="journal article" date="2020" name="Nat. Food">
        <title>A phased Vanilla planifolia genome enables genetic improvement of flavour and production.</title>
        <authorList>
            <person name="Hasing T."/>
            <person name="Tang H."/>
            <person name="Brym M."/>
            <person name="Khazi F."/>
            <person name="Huang T."/>
            <person name="Chambers A.H."/>
        </authorList>
    </citation>
    <scope>NUCLEOTIDE SEQUENCE [LARGE SCALE GENOMIC DNA]</scope>
    <source>
        <tissue evidence="6">Leaf</tissue>
    </source>
</reference>
<keyword evidence="3 4" id="KW-0539">Nucleus</keyword>
<dbReference type="EMBL" id="JADCNM010000011">
    <property type="protein sequence ID" value="KAG0462688.1"/>
    <property type="molecule type" value="Genomic_DNA"/>
</dbReference>
<dbReference type="GO" id="GO:0000976">
    <property type="term" value="F:transcription cis-regulatory region binding"/>
    <property type="evidence" value="ECO:0007669"/>
    <property type="project" value="TreeGrafter"/>
</dbReference>
<gene>
    <name evidence="7" type="ORF">HPP92_021164</name>
    <name evidence="6" type="ORF">HPP92_021521</name>
</gene>
<feature type="domain" description="Transcription factor MYC/MYB N-terminal" evidence="5">
    <location>
        <begin position="55"/>
        <end position="235"/>
    </location>
</feature>
<accession>A0A835PWR3</accession>
<comment type="subcellular location">
    <subcellularLocation>
        <location evidence="4">Nucleus</location>
    </subcellularLocation>
</comment>
<evidence type="ECO:0000256" key="3">
    <source>
        <dbReference type="ARBA" id="ARBA00023242"/>
    </source>
</evidence>
<keyword evidence="2 4" id="KW-0804">Transcription</keyword>
<comment type="caution">
    <text evidence="6">The sequence shown here is derived from an EMBL/GenBank/DDBJ whole genome shotgun (WGS) entry which is preliminary data.</text>
</comment>